<protein>
    <recommendedName>
        <fullName evidence="4">DUF4083 domain-containing protein</fullName>
    </recommendedName>
</protein>
<name>A0A917ENH9_9BACI</name>
<keyword evidence="3" id="KW-1185">Reference proteome</keyword>
<dbReference type="Proteomes" id="UP000605259">
    <property type="component" value="Unassembled WGS sequence"/>
</dbReference>
<reference evidence="2" key="1">
    <citation type="journal article" date="2014" name="Int. J. Syst. Evol. Microbiol.">
        <title>Complete genome sequence of Corynebacterium casei LMG S-19264T (=DSM 44701T), isolated from a smear-ripened cheese.</title>
        <authorList>
            <consortium name="US DOE Joint Genome Institute (JGI-PGF)"/>
            <person name="Walter F."/>
            <person name="Albersmeier A."/>
            <person name="Kalinowski J."/>
            <person name="Ruckert C."/>
        </authorList>
    </citation>
    <scope>NUCLEOTIDE SEQUENCE</scope>
    <source>
        <strain evidence="2">CGMCC 1.12698</strain>
    </source>
</reference>
<organism evidence="2 3">
    <name type="scientific">Priestia taiwanensis</name>
    <dbReference type="NCBI Taxonomy" id="1347902"/>
    <lineage>
        <taxon>Bacteria</taxon>
        <taxon>Bacillati</taxon>
        <taxon>Bacillota</taxon>
        <taxon>Bacilli</taxon>
        <taxon>Bacillales</taxon>
        <taxon>Bacillaceae</taxon>
        <taxon>Priestia</taxon>
    </lineage>
</organism>
<evidence type="ECO:0008006" key="4">
    <source>
        <dbReference type="Google" id="ProtNLM"/>
    </source>
</evidence>
<keyword evidence="1" id="KW-0472">Membrane</keyword>
<feature type="transmembrane region" description="Helical" evidence="1">
    <location>
        <begin position="12"/>
        <end position="31"/>
    </location>
</feature>
<reference evidence="2" key="2">
    <citation type="submission" date="2020-09" db="EMBL/GenBank/DDBJ databases">
        <authorList>
            <person name="Sun Q."/>
            <person name="Zhou Y."/>
        </authorList>
    </citation>
    <scope>NUCLEOTIDE SEQUENCE</scope>
    <source>
        <strain evidence="2">CGMCC 1.12698</strain>
    </source>
</reference>
<keyword evidence="1" id="KW-1133">Transmembrane helix</keyword>
<keyword evidence="1" id="KW-0812">Transmembrane</keyword>
<dbReference type="AlphaFoldDB" id="A0A917ENH9"/>
<accession>A0A917ENH9</accession>
<dbReference type="RefSeq" id="WP_188387096.1">
    <property type="nucleotide sequence ID" value="NZ_BMFK01000001.1"/>
</dbReference>
<comment type="caution">
    <text evidence="2">The sequence shown here is derived from an EMBL/GenBank/DDBJ whole genome shotgun (WGS) entry which is preliminary data.</text>
</comment>
<evidence type="ECO:0000256" key="1">
    <source>
        <dbReference type="SAM" id="Phobius"/>
    </source>
</evidence>
<dbReference type="EMBL" id="BMFK01000001">
    <property type="protein sequence ID" value="GGE59740.1"/>
    <property type="molecule type" value="Genomic_DNA"/>
</dbReference>
<gene>
    <name evidence="2" type="ORF">GCM10007140_07580</name>
</gene>
<evidence type="ECO:0000313" key="3">
    <source>
        <dbReference type="Proteomes" id="UP000605259"/>
    </source>
</evidence>
<sequence length="55" mass="6279">MNTGLNIGDVVFQLIAFLIPITCIGLIVYFIKSSKKRAKQLQRIEEKVNKLSEKQ</sequence>
<proteinExistence type="predicted"/>
<evidence type="ECO:0000313" key="2">
    <source>
        <dbReference type="EMBL" id="GGE59740.1"/>
    </source>
</evidence>